<dbReference type="EMBL" id="UINC01020628">
    <property type="protein sequence ID" value="SVA86433.1"/>
    <property type="molecule type" value="Genomic_DNA"/>
</dbReference>
<proteinExistence type="predicted"/>
<protein>
    <submittedName>
        <fullName evidence="1">Uncharacterized protein</fullName>
    </submittedName>
</protein>
<evidence type="ECO:0000313" key="1">
    <source>
        <dbReference type="EMBL" id="SVA86433.1"/>
    </source>
</evidence>
<accession>A0A381ZCG0</accession>
<sequence>MGYGTSENELFGPYIIINRQTFHEGRYDLQVVNKKVINPNKIPKQIYKLVPSDKGTETLKDDITVIGKGQHWELKFYDES</sequence>
<organism evidence="1">
    <name type="scientific">marine metagenome</name>
    <dbReference type="NCBI Taxonomy" id="408172"/>
    <lineage>
        <taxon>unclassified sequences</taxon>
        <taxon>metagenomes</taxon>
        <taxon>ecological metagenomes</taxon>
    </lineage>
</organism>
<dbReference type="AlphaFoldDB" id="A0A381ZCG0"/>
<gene>
    <name evidence="1" type="ORF">METZ01_LOCUS139287</name>
</gene>
<name>A0A381ZCG0_9ZZZZ</name>
<reference evidence="1" key="1">
    <citation type="submission" date="2018-05" db="EMBL/GenBank/DDBJ databases">
        <authorList>
            <person name="Lanie J.A."/>
            <person name="Ng W.-L."/>
            <person name="Kazmierczak K.M."/>
            <person name="Andrzejewski T.M."/>
            <person name="Davidsen T.M."/>
            <person name="Wayne K.J."/>
            <person name="Tettelin H."/>
            <person name="Glass J.I."/>
            <person name="Rusch D."/>
            <person name="Podicherti R."/>
            <person name="Tsui H.-C.T."/>
            <person name="Winkler M.E."/>
        </authorList>
    </citation>
    <scope>NUCLEOTIDE SEQUENCE</scope>
</reference>